<dbReference type="Proteomes" id="UP001174936">
    <property type="component" value="Unassembled WGS sequence"/>
</dbReference>
<reference evidence="2" key="1">
    <citation type="submission" date="2023-06" db="EMBL/GenBank/DDBJ databases">
        <title>Genome-scale phylogeny and comparative genomics of the fungal order Sordariales.</title>
        <authorList>
            <consortium name="Lawrence Berkeley National Laboratory"/>
            <person name="Hensen N."/>
            <person name="Bonometti L."/>
            <person name="Westerberg I."/>
            <person name="Brannstrom I.O."/>
            <person name="Guillou S."/>
            <person name="Cros-Aarteil S."/>
            <person name="Calhoun S."/>
            <person name="Haridas S."/>
            <person name="Kuo A."/>
            <person name="Mondo S."/>
            <person name="Pangilinan J."/>
            <person name="Riley R."/>
            <person name="Labutti K."/>
            <person name="Andreopoulos B."/>
            <person name="Lipzen A."/>
            <person name="Chen C."/>
            <person name="Yanf M."/>
            <person name="Daum C."/>
            <person name="Ng V."/>
            <person name="Clum A."/>
            <person name="Steindorff A."/>
            <person name="Ohm R."/>
            <person name="Martin F."/>
            <person name="Silar P."/>
            <person name="Natvig D."/>
            <person name="Lalanne C."/>
            <person name="Gautier V."/>
            <person name="Ament-Velasquez S.L."/>
            <person name="Kruys A."/>
            <person name="Hutchinson M.I."/>
            <person name="Powell A.J."/>
            <person name="Barry K."/>
            <person name="Miller A.N."/>
            <person name="Grigoriev I.V."/>
            <person name="Debuchy R."/>
            <person name="Gladieux P."/>
            <person name="Thoren M.H."/>
            <person name="Johannesson H."/>
        </authorList>
    </citation>
    <scope>NUCLEOTIDE SEQUENCE</scope>
    <source>
        <strain evidence="2">SMH2532-1</strain>
    </source>
</reference>
<name>A0AA40CTL1_9PEZI</name>
<organism evidence="2 3">
    <name type="scientific">Cercophora newfieldiana</name>
    <dbReference type="NCBI Taxonomy" id="92897"/>
    <lineage>
        <taxon>Eukaryota</taxon>
        <taxon>Fungi</taxon>
        <taxon>Dikarya</taxon>
        <taxon>Ascomycota</taxon>
        <taxon>Pezizomycotina</taxon>
        <taxon>Sordariomycetes</taxon>
        <taxon>Sordariomycetidae</taxon>
        <taxon>Sordariales</taxon>
        <taxon>Lasiosphaeriaceae</taxon>
        <taxon>Cercophora</taxon>
    </lineage>
</organism>
<accession>A0AA40CTL1</accession>
<sequence>MTSLNTAIQTMASPTPLSRQLTSFFANLLSTKMLRMAVLPVQTEALMLHLVVVTAMRGSCALARGPTHASLHRAKNRRQAAESVLPRRRLPQHYRDDRLQPKLCGRSRTSWFPLEMPYPIPDRHPILRTLHVAKPLTRYHGLYHHEPRLNMRQAQAVFPSFLLSDPATTRIERARGAMAQRAKATATTLPRLNPLGLGQVGGDLRFVVEPVGPPTSSTSIPTARTRSKLRSKLTAKTALGAIHAEVGTTVRRSRMRTCTILPKAAKESRTRKTMATFARRRASAAECGPLSGRRFSGQLPDGRSARLMASPGHHKPEYQPQAGNAPASDASPPHHPLNIPVAKKGPPTSLRRSSRNGRLRMQFSNVRR</sequence>
<dbReference type="EMBL" id="JAULSV010000003">
    <property type="protein sequence ID" value="KAK0648833.1"/>
    <property type="molecule type" value="Genomic_DNA"/>
</dbReference>
<evidence type="ECO:0000313" key="2">
    <source>
        <dbReference type="EMBL" id="KAK0648833.1"/>
    </source>
</evidence>
<gene>
    <name evidence="2" type="ORF">B0T16DRAFT_121258</name>
</gene>
<evidence type="ECO:0000256" key="1">
    <source>
        <dbReference type="SAM" id="MobiDB-lite"/>
    </source>
</evidence>
<protein>
    <submittedName>
        <fullName evidence="2">Uncharacterized protein</fullName>
    </submittedName>
</protein>
<dbReference type="AlphaFoldDB" id="A0AA40CTL1"/>
<proteinExistence type="predicted"/>
<evidence type="ECO:0000313" key="3">
    <source>
        <dbReference type="Proteomes" id="UP001174936"/>
    </source>
</evidence>
<keyword evidence="3" id="KW-1185">Reference proteome</keyword>
<comment type="caution">
    <text evidence="2">The sequence shown here is derived from an EMBL/GenBank/DDBJ whole genome shotgun (WGS) entry which is preliminary data.</text>
</comment>
<feature type="region of interest" description="Disordered" evidence="1">
    <location>
        <begin position="279"/>
        <end position="368"/>
    </location>
</feature>